<dbReference type="GO" id="GO:0000781">
    <property type="term" value="C:chromosome, telomeric region"/>
    <property type="evidence" value="ECO:0007669"/>
    <property type="project" value="UniProtKB-SubCell"/>
</dbReference>
<dbReference type="AlphaFoldDB" id="A0AB34FTI3"/>
<protein>
    <submittedName>
        <fullName evidence="6">Glycoside hydrolase family 81 protein</fullName>
    </submittedName>
</protein>
<dbReference type="CDD" id="cd03524">
    <property type="entry name" value="RPA2_OBF_family"/>
    <property type="match status" value="1"/>
</dbReference>
<organism evidence="6 7">
    <name type="scientific">Purpureocillium lavendulum</name>
    <dbReference type="NCBI Taxonomy" id="1247861"/>
    <lineage>
        <taxon>Eukaryota</taxon>
        <taxon>Fungi</taxon>
        <taxon>Dikarya</taxon>
        <taxon>Ascomycota</taxon>
        <taxon>Pezizomycotina</taxon>
        <taxon>Sordariomycetes</taxon>
        <taxon>Hypocreomycetidae</taxon>
        <taxon>Hypocreales</taxon>
        <taxon>Ophiocordycipitaceae</taxon>
        <taxon>Purpureocillium</taxon>
    </lineage>
</organism>
<reference evidence="6" key="1">
    <citation type="submission" date="2023-01" db="EMBL/GenBank/DDBJ databases">
        <title>The growth and conidiation of Purpureocillium lavendulum are regulated by nitrogen source and histone H3K14 acetylation.</title>
        <authorList>
            <person name="Tang P."/>
            <person name="Han J."/>
            <person name="Zhang C."/>
            <person name="Tang P."/>
            <person name="Qi F."/>
            <person name="Zhang K."/>
            <person name="Liang L."/>
        </authorList>
    </citation>
    <scope>NUCLEOTIDE SEQUENCE</scope>
    <source>
        <strain evidence="6">YMF1.00683</strain>
    </source>
</reference>
<comment type="subcellular location">
    <subcellularLocation>
        <location evidence="1">Chromosome</location>
        <location evidence="1">Telomere</location>
    </subcellularLocation>
</comment>
<gene>
    <name evidence="6" type="ORF">O9K51_05679</name>
</gene>
<feature type="region of interest" description="Disordered" evidence="4">
    <location>
        <begin position="203"/>
        <end position="239"/>
    </location>
</feature>
<dbReference type="Pfam" id="PF10451">
    <property type="entry name" value="Stn1"/>
    <property type="match status" value="1"/>
</dbReference>
<dbReference type="InterPro" id="IPR012340">
    <property type="entry name" value="NA-bd_OB-fold"/>
</dbReference>
<dbReference type="Proteomes" id="UP001163105">
    <property type="component" value="Unassembled WGS sequence"/>
</dbReference>
<feature type="domain" description="CST complex subunit Stn1 N-terminal" evidence="5">
    <location>
        <begin position="118"/>
        <end position="205"/>
    </location>
</feature>
<dbReference type="GO" id="GO:0016787">
    <property type="term" value="F:hydrolase activity"/>
    <property type="evidence" value="ECO:0007669"/>
    <property type="project" value="UniProtKB-KW"/>
</dbReference>
<evidence type="ECO:0000313" key="6">
    <source>
        <dbReference type="EMBL" id="KAJ6442126.1"/>
    </source>
</evidence>
<sequence>MSDAPRPEIYPRYCFHLSPTSNKWCLLRASEVHGLDQHAGFEGENFFFCRNLPIKWVRVVGLVVAIDDFFGRRAYTVDDSSGACIEALITRPTGKEVKGAAADKLQPATTTASVPEKYKDIDVGSVVDVKGQVSVYRGEKQITVENMVIVPSTAHEVVLWEKRADFRRTVLDKPWVLSHRELRRCRKDAERSEEDEARKRRRIEATEKKTNRRQEDVEARRCTTADATGKRSKRNRAADDDIRELIRGGALEVAGKYSALGL</sequence>
<comment type="caution">
    <text evidence="6">The sequence shown here is derived from an EMBL/GenBank/DDBJ whole genome shotgun (WGS) entry which is preliminary data.</text>
</comment>
<dbReference type="Gene3D" id="2.40.50.140">
    <property type="entry name" value="Nucleic acid-binding proteins"/>
    <property type="match status" value="1"/>
</dbReference>
<keyword evidence="2" id="KW-0158">Chromosome</keyword>
<accession>A0AB34FTI3</accession>
<evidence type="ECO:0000256" key="1">
    <source>
        <dbReference type="ARBA" id="ARBA00004574"/>
    </source>
</evidence>
<keyword evidence="7" id="KW-1185">Reference proteome</keyword>
<dbReference type="SUPFAM" id="SSF50249">
    <property type="entry name" value="Nucleic acid-binding proteins"/>
    <property type="match status" value="1"/>
</dbReference>
<feature type="compositionally biased region" description="Basic and acidic residues" evidence="4">
    <location>
        <begin position="203"/>
        <end position="223"/>
    </location>
</feature>
<evidence type="ECO:0000256" key="4">
    <source>
        <dbReference type="SAM" id="MobiDB-lite"/>
    </source>
</evidence>
<proteinExistence type="predicted"/>
<name>A0AB34FTI3_9HYPO</name>
<keyword evidence="3" id="KW-0779">Telomere</keyword>
<evidence type="ECO:0000256" key="2">
    <source>
        <dbReference type="ARBA" id="ARBA00022454"/>
    </source>
</evidence>
<dbReference type="EMBL" id="JAQHRD010000004">
    <property type="protein sequence ID" value="KAJ6442126.1"/>
    <property type="molecule type" value="Genomic_DNA"/>
</dbReference>
<keyword evidence="6" id="KW-0378">Hydrolase</keyword>
<evidence type="ECO:0000256" key="3">
    <source>
        <dbReference type="ARBA" id="ARBA00022895"/>
    </source>
</evidence>
<dbReference type="InterPro" id="IPR018856">
    <property type="entry name" value="Stn1_N"/>
</dbReference>
<evidence type="ECO:0000259" key="5">
    <source>
        <dbReference type="Pfam" id="PF10451"/>
    </source>
</evidence>
<evidence type="ECO:0000313" key="7">
    <source>
        <dbReference type="Proteomes" id="UP001163105"/>
    </source>
</evidence>